<dbReference type="Pfam" id="PF00106">
    <property type="entry name" value="adh_short"/>
    <property type="match status" value="1"/>
</dbReference>
<dbReference type="SUPFAM" id="SSF51735">
    <property type="entry name" value="NAD(P)-binding Rossmann-fold domains"/>
    <property type="match status" value="1"/>
</dbReference>
<dbReference type="Gene3D" id="3.40.50.720">
    <property type="entry name" value="NAD(P)-binding Rossmann-like Domain"/>
    <property type="match status" value="1"/>
</dbReference>
<comment type="similarity">
    <text evidence="1">Belongs to the short-chain dehydrogenases/reductases (SDR) family.</text>
</comment>
<name>A0ABQ8FYK9_9PEZI</name>
<dbReference type="Proteomes" id="UP000774617">
    <property type="component" value="Unassembled WGS sequence"/>
</dbReference>
<dbReference type="InterPro" id="IPR020904">
    <property type="entry name" value="Sc_DH/Rdtase_CS"/>
</dbReference>
<keyword evidence="5" id="KW-1185">Reference proteome</keyword>
<sequence>MTTYELEDAEFEALKGKTIIVTGGASGIGRAAVKIAHKYGANVAIADCNEAEGEALKAELDDPDNILFHKTDVSDWDNVLSLFNATIAKFGNLHAVLSNAGINTEDFAATIDKTDPSTGKLLPPGLKTMDVNLTGQIYMAKAALHYFGKFKDDGVKRQISMTGSAASFIDCPPLHLYCASKMGVLGFLRGIRTQVEARNVTINMVAPWMTGQCSPSLLILLSAFYLQATGTPRDDETGTDMVPAETPMLLEEFYNVWGELPRNQPAGPARALLLPVVRPEVNGKSFYVAGNQIVEVEDRLHEAQPIWLGEQLSKHVDEGQRRLIPLAPPM</sequence>
<evidence type="ECO:0000256" key="3">
    <source>
        <dbReference type="ARBA" id="ARBA00023002"/>
    </source>
</evidence>
<reference evidence="4 5" key="1">
    <citation type="journal article" date="2021" name="Nat. Commun.">
        <title>Genetic determinants of endophytism in the Arabidopsis root mycobiome.</title>
        <authorList>
            <person name="Mesny F."/>
            <person name="Miyauchi S."/>
            <person name="Thiergart T."/>
            <person name="Pickel B."/>
            <person name="Atanasova L."/>
            <person name="Karlsson M."/>
            <person name="Huettel B."/>
            <person name="Barry K.W."/>
            <person name="Haridas S."/>
            <person name="Chen C."/>
            <person name="Bauer D."/>
            <person name="Andreopoulos W."/>
            <person name="Pangilinan J."/>
            <person name="LaButti K."/>
            <person name="Riley R."/>
            <person name="Lipzen A."/>
            <person name="Clum A."/>
            <person name="Drula E."/>
            <person name="Henrissat B."/>
            <person name="Kohler A."/>
            <person name="Grigoriev I.V."/>
            <person name="Martin F.M."/>
            <person name="Hacquard S."/>
        </authorList>
    </citation>
    <scope>NUCLEOTIDE SEQUENCE [LARGE SCALE GENOMIC DNA]</scope>
    <source>
        <strain evidence="4 5">MPI-SDFR-AT-0080</strain>
    </source>
</reference>
<dbReference type="EMBL" id="JAGTJR010000035">
    <property type="protein sequence ID" value="KAH7036389.1"/>
    <property type="molecule type" value="Genomic_DNA"/>
</dbReference>
<evidence type="ECO:0000256" key="1">
    <source>
        <dbReference type="ARBA" id="ARBA00006484"/>
    </source>
</evidence>
<keyword evidence="3" id="KW-0560">Oxidoreductase</keyword>
<accession>A0ABQ8FYK9</accession>
<dbReference type="InterPro" id="IPR002347">
    <property type="entry name" value="SDR_fam"/>
</dbReference>
<proteinExistence type="inferred from homology"/>
<dbReference type="InterPro" id="IPR036291">
    <property type="entry name" value="NAD(P)-bd_dom_sf"/>
</dbReference>
<gene>
    <name evidence="4" type="ORF">B0J12DRAFT_703370</name>
</gene>
<keyword evidence="2" id="KW-0521">NADP</keyword>
<dbReference type="PRINTS" id="PR00081">
    <property type="entry name" value="GDHRDH"/>
</dbReference>
<evidence type="ECO:0000313" key="5">
    <source>
        <dbReference type="Proteomes" id="UP000774617"/>
    </source>
</evidence>
<evidence type="ECO:0000256" key="2">
    <source>
        <dbReference type="ARBA" id="ARBA00022857"/>
    </source>
</evidence>
<organism evidence="4 5">
    <name type="scientific">Macrophomina phaseolina</name>
    <dbReference type="NCBI Taxonomy" id="35725"/>
    <lineage>
        <taxon>Eukaryota</taxon>
        <taxon>Fungi</taxon>
        <taxon>Dikarya</taxon>
        <taxon>Ascomycota</taxon>
        <taxon>Pezizomycotina</taxon>
        <taxon>Dothideomycetes</taxon>
        <taxon>Dothideomycetes incertae sedis</taxon>
        <taxon>Botryosphaeriales</taxon>
        <taxon>Botryosphaeriaceae</taxon>
        <taxon>Macrophomina</taxon>
    </lineage>
</organism>
<dbReference type="PROSITE" id="PS00061">
    <property type="entry name" value="ADH_SHORT"/>
    <property type="match status" value="1"/>
</dbReference>
<evidence type="ECO:0000313" key="4">
    <source>
        <dbReference type="EMBL" id="KAH7036389.1"/>
    </source>
</evidence>
<comment type="caution">
    <text evidence="4">The sequence shown here is derived from an EMBL/GenBank/DDBJ whole genome shotgun (WGS) entry which is preliminary data.</text>
</comment>
<dbReference type="PANTHER" id="PTHR43180:SF86">
    <property type="entry name" value="DEHYDROGENASE, PUTATIVE (AFU_ORTHOLOGUE AFUA_3G00290)-RELATED"/>
    <property type="match status" value="1"/>
</dbReference>
<evidence type="ECO:0008006" key="6">
    <source>
        <dbReference type="Google" id="ProtNLM"/>
    </source>
</evidence>
<protein>
    <recommendedName>
        <fullName evidence="6">Short-chain dehydrogenase/reductase SDR</fullName>
    </recommendedName>
</protein>
<dbReference type="PANTHER" id="PTHR43180">
    <property type="entry name" value="3-OXOACYL-(ACYL-CARRIER-PROTEIN) REDUCTASE (AFU_ORTHOLOGUE AFUA_6G11210)"/>
    <property type="match status" value="1"/>
</dbReference>